<evidence type="ECO:0000313" key="2">
    <source>
        <dbReference type="EMBL" id="QDA53514.1"/>
    </source>
</evidence>
<evidence type="ECO:0000313" key="3">
    <source>
        <dbReference type="EMBL" id="QDA53591.1"/>
    </source>
</evidence>
<dbReference type="EMBL" id="CP040882">
    <property type="protein sequence ID" value="QDA53514.1"/>
    <property type="molecule type" value="Genomic_DNA"/>
</dbReference>
<dbReference type="EMBL" id="CP040882">
    <property type="protein sequence ID" value="QDA54451.1"/>
    <property type="molecule type" value="Genomic_DNA"/>
</dbReference>
<evidence type="ECO:0000313" key="4">
    <source>
        <dbReference type="EMBL" id="QDA53697.1"/>
    </source>
</evidence>
<reference evidence="7" key="2">
    <citation type="journal article" date="2020" name="J. Microbiol.">
        <title>Sutterella faecalis sp. nov., isolated from human faeces.</title>
        <authorList>
            <person name="Oh B.S."/>
            <person name="Kim J.S."/>
            <person name="Yu S.Y."/>
            <person name="Ryu S.W."/>
            <person name="Park S.H."/>
            <person name="Kang S.W."/>
            <person name="Park J.E."/>
            <person name="Choi S.H."/>
            <person name="Han K.I."/>
            <person name="Lee K.C."/>
            <person name="Eom M.K."/>
            <person name="Suh M.K."/>
            <person name="Kim H.S."/>
            <person name="Lee D.H."/>
            <person name="Yoon H."/>
            <person name="Kim B.Y."/>
            <person name="Lee J.H."/>
            <person name="Lee J.S."/>
            <person name="Lee J.H."/>
        </authorList>
    </citation>
    <scope>NUCLEOTIDE SEQUENCE</scope>
    <source>
        <strain evidence="7">KGMB03119</strain>
    </source>
</reference>
<organism evidence="7 11">
    <name type="scientific">Sutterella faecalis</name>
    <dbReference type="NCBI Taxonomy" id="2584944"/>
    <lineage>
        <taxon>Bacteria</taxon>
        <taxon>Pseudomonadati</taxon>
        <taxon>Pseudomonadota</taxon>
        <taxon>Betaproteobacteria</taxon>
        <taxon>Burkholderiales</taxon>
        <taxon>Sutterellaceae</taxon>
        <taxon>Sutterella</taxon>
    </lineage>
</organism>
<keyword evidence="11" id="KW-1185">Reference proteome</keyword>
<dbReference type="EMBL" id="CP040882">
    <property type="protein sequence ID" value="QDA53591.1"/>
    <property type="molecule type" value="Genomic_DNA"/>
</dbReference>
<evidence type="ECO:0000313" key="8">
    <source>
        <dbReference type="EMBL" id="QDA54451.1"/>
    </source>
</evidence>
<evidence type="ECO:0000313" key="1">
    <source>
        <dbReference type="EMBL" id="QDA53492.1"/>
    </source>
</evidence>
<evidence type="ECO:0000313" key="11">
    <source>
        <dbReference type="Proteomes" id="UP000308889"/>
    </source>
</evidence>
<dbReference type="EMBL" id="CP040882">
    <property type="protein sequence ID" value="QDA54312.1"/>
    <property type="molecule type" value="Genomic_DNA"/>
</dbReference>
<protein>
    <recommendedName>
        <fullName evidence="12">Transcriptional regulator</fullName>
    </recommendedName>
</protein>
<dbReference type="EMBL" id="CP040882">
    <property type="protein sequence ID" value="QDA53697.1"/>
    <property type="molecule type" value="Genomic_DNA"/>
</dbReference>
<evidence type="ECO:0008006" key="12">
    <source>
        <dbReference type="Google" id="ProtNLM"/>
    </source>
</evidence>
<evidence type="ECO:0000313" key="9">
    <source>
        <dbReference type="EMBL" id="QDA55360.1"/>
    </source>
</evidence>
<name>A0ABX5VEG0_9BURK</name>
<evidence type="ECO:0000313" key="5">
    <source>
        <dbReference type="EMBL" id="QDA54028.1"/>
    </source>
</evidence>
<dbReference type="RefSeq" id="WP_139686989.1">
    <property type="nucleotide sequence ID" value="NZ_CP040882.1"/>
</dbReference>
<dbReference type="EMBL" id="CP040882">
    <property type="protein sequence ID" value="QDA55541.1"/>
    <property type="molecule type" value="Genomic_DNA"/>
</dbReference>
<evidence type="ECO:0000313" key="6">
    <source>
        <dbReference type="EMBL" id="QDA54093.1"/>
    </source>
</evidence>
<dbReference type="Proteomes" id="UP000308889">
    <property type="component" value="Chromosome"/>
</dbReference>
<dbReference type="EMBL" id="CP040882">
    <property type="protein sequence ID" value="QDA54028.1"/>
    <property type="molecule type" value="Genomic_DNA"/>
</dbReference>
<sequence>MPKRKSLASIEKQIKLTQQRLLKVKTRYEKLGVKLIELNKEKTLRQAEVIAEAMARSGKTMEELMTFLSR</sequence>
<dbReference type="EMBL" id="CP040882">
    <property type="protein sequence ID" value="QDA55360.1"/>
    <property type="molecule type" value="Genomic_DNA"/>
</dbReference>
<evidence type="ECO:0000313" key="7">
    <source>
        <dbReference type="EMBL" id="QDA54312.1"/>
    </source>
</evidence>
<accession>A0ABX5VEG0</accession>
<dbReference type="EMBL" id="CP040882">
    <property type="protein sequence ID" value="QDA53492.1"/>
    <property type="molecule type" value="Genomic_DNA"/>
</dbReference>
<reference evidence="11" key="1">
    <citation type="submission" date="2019-06" db="EMBL/GenBank/DDBJ databases">
        <authorList>
            <person name="Oh B.S."/>
        </authorList>
    </citation>
    <scope>NUCLEOTIDE SEQUENCE [LARGE SCALE GENOMIC DNA]</scope>
    <source>
        <strain evidence="11">KGMB03119</strain>
    </source>
</reference>
<dbReference type="EMBL" id="CP040882">
    <property type="protein sequence ID" value="QDA54093.1"/>
    <property type="molecule type" value="Genomic_DNA"/>
</dbReference>
<proteinExistence type="predicted"/>
<evidence type="ECO:0000313" key="10">
    <source>
        <dbReference type="EMBL" id="QDA55541.1"/>
    </source>
</evidence>
<gene>
    <name evidence="1" type="ORF">FG381_00265</name>
    <name evidence="2" type="ORF">FG381_00395</name>
    <name evidence="3" type="ORF">FG381_00810</name>
    <name evidence="4" type="ORF">FG381_01360</name>
    <name evidence="5" type="ORF">FG381_03150</name>
    <name evidence="6" type="ORF">FG381_03510</name>
    <name evidence="7" type="ORF">FG381_04705</name>
    <name evidence="8" type="ORF">FG381_05545</name>
    <name evidence="9" type="ORF">FG381_10710</name>
    <name evidence="10" type="ORF">FG381_11700</name>
</gene>